<dbReference type="GeneID" id="92274492"/>
<gene>
    <name evidence="1" type="ORF">GHA_00912</name>
</gene>
<evidence type="ECO:0000313" key="2">
    <source>
        <dbReference type="Proteomes" id="UP000834611"/>
    </source>
</evidence>
<protein>
    <submittedName>
        <fullName evidence="1">Uncharacterized protein</fullName>
    </submittedName>
</protein>
<sequence>MSINSMGKLMKASKWAQREFEKDSIPTPKTLKRWVSNGVINGKIIDQSVWIFSSEKMGVASSISSHVNALIEEQ</sequence>
<dbReference type="AlphaFoldDB" id="A0A809SHV0"/>
<dbReference type="EMBL" id="CAHPSF010000002">
    <property type="protein sequence ID" value="CAB5674043.1"/>
    <property type="molecule type" value="Genomic_DNA"/>
</dbReference>
<evidence type="ECO:0000313" key="1">
    <source>
        <dbReference type="EMBL" id="CAB5674043.1"/>
    </source>
</evidence>
<organism evidence="1 2">
    <name type="scientific">Providencia rettgeri</name>
    <dbReference type="NCBI Taxonomy" id="587"/>
    <lineage>
        <taxon>Bacteria</taxon>
        <taxon>Pseudomonadati</taxon>
        <taxon>Pseudomonadota</taxon>
        <taxon>Gammaproteobacteria</taxon>
        <taxon>Enterobacterales</taxon>
        <taxon>Morganellaceae</taxon>
        <taxon>Providencia</taxon>
    </lineage>
</organism>
<reference evidence="1" key="1">
    <citation type="submission" date="2020-05" db="EMBL/GenBank/DDBJ databases">
        <authorList>
            <person name="Delgado-Blas J."/>
        </authorList>
    </citation>
    <scope>NUCLEOTIDE SEQUENCE</scope>
    <source>
        <strain evidence="1">BB1453</strain>
    </source>
</reference>
<dbReference type="Proteomes" id="UP000834611">
    <property type="component" value="Unassembled WGS sequence"/>
</dbReference>
<accession>A0A809SHV0</accession>
<dbReference type="RefSeq" id="WP_409418038.1">
    <property type="nucleotide sequence ID" value="NZ_ABEXNG020000037.1"/>
</dbReference>
<name>A0A809SHV0_PRORE</name>
<proteinExistence type="predicted"/>
<comment type="caution">
    <text evidence="1">The sequence shown here is derived from an EMBL/GenBank/DDBJ whole genome shotgun (WGS) entry which is preliminary data.</text>
</comment>